<evidence type="ECO:0000313" key="2">
    <source>
        <dbReference type="EMBL" id="OGK37450.1"/>
    </source>
</evidence>
<dbReference type="Proteomes" id="UP000176803">
    <property type="component" value="Unassembled WGS sequence"/>
</dbReference>
<gene>
    <name evidence="2" type="ORF">A3F03_01035</name>
</gene>
<dbReference type="EMBL" id="MGAC01000041">
    <property type="protein sequence ID" value="OGK37450.1"/>
    <property type="molecule type" value="Genomic_DNA"/>
</dbReference>
<reference evidence="2 3" key="1">
    <citation type="journal article" date="2016" name="Nat. Commun.">
        <title>Thousands of microbial genomes shed light on interconnected biogeochemical processes in an aquifer system.</title>
        <authorList>
            <person name="Anantharaman K."/>
            <person name="Brown C.T."/>
            <person name="Hug L.A."/>
            <person name="Sharon I."/>
            <person name="Castelle C.J."/>
            <person name="Probst A.J."/>
            <person name="Thomas B.C."/>
            <person name="Singh A."/>
            <person name="Wilkins M.J."/>
            <person name="Karaoz U."/>
            <person name="Brodie E.L."/>
            <person name="Williams K.H."/>
            <person name="Hubbard S.S."/>
            <person name="Banfield J.F."/>
        </authorList>
    </citation>
    <scope>NUCLEOTIDE SEQUENCE [LARGE SCALE GENOMIC DNA]</scope>
</reference>
<comment type="caution">
    <text evidence="2">The sequence shown here is derived from an EMBL/GenBank/DDBJ whole genome shotgun (WGS) entry which is preliminary data.</text>
</comment>
<accession>A0A1F7I272</accession>
<keyword evidence="1" id="KW-0812">Transmembrane</keyword>
<keyword evidence="1" id="KW-1133">Transmembrane helix</keyword>
<protein>
    <submittedName>
        <fullName evidence="2">Uncharacterized protein</fullName>
    </submittedName>
</protein>
<proteinExistence type="predicted"/>
<evidence type="ECO:0000256" key="1">
    <source>
        <dbReference type="SAM" id="Phobius"/>
    </source>
</evidence>
<keyword evidence="1" id="KW-0472">Membrane</keyword>
<dbReference type="AlphaFoldDB" id="A0A1F7I272"/>
<sequence>MTTKSASSPKDPVPIDLGDDPLVRLKNLLILIAEAVLAFFPNLIIIIFTIFLAVLALLAFFSHLLFQSDIPQPPIIQ</sequence>
<feature type="transmembrane region" description="Helical" evidence="1">
    <location>
        <begin position="28"/>
        <end position="61"/>
    </location>
</feature>
<evidence type="ECO:0000313" key="3">
    <source>
        <dbReference type="Proteomes" id="UP000176803"/>
    </source>
</evidence>
<name>A0A1F7I272_9BACT</name>
<organism evidence="2 3">
    <name type="scientific">Candidatus Roizmanbacteria bacterium RIFCSPHIGHO2_12_FULL_41_11</name>
    <dbReference type="NCBI Taxonomy" id="1802052"/>
    <lineage>
        <taxon>Bacteria</taxon>
        <taxon>Candidatus Roizmaniibacteriota</taxon>
    </lineage>
</organism>